<keyword evidence="1" id="KW-0808">Transferase</keyword>
<dbReference type="AlphaFoldDB" id="A0AAW4QD73"/>
<organism evidence="1 2">
    <name type="scientific">Ralstonia pickettii</name>
    <name type="common">Burkholderia pickettii</name>
    <dbReference type="NCBI Taxonomy" id="329"/>
    <lineage>
        <taxon>Bacteria</taxon>
        <taxon>Pseudomonadati</taxon>
        <taxon>Pseudomonadota</taxon>
        <taxon>Betaproteobacteria</taxon>
        <taxon>Burkholderiales</taxon>
        <taxon>Burkholderiaceae</taxon>
        <taxon>Ralstonia</taxon>
    </lineage>
</organism>
<dbReference type="Proteomes" id="UP001199322">
    <property type="component" value="Unassembled WGS sequence"/>
</dbReference>
<dbReference type="CDD" id="cd04647">
    <property type="entry name" value="LbH_MAT_like"/>
    <property type="match status" value="1"/>
</dbReference>
<name>A0AAW4QD73_RALPI</name>
<protein>
    <submittedName>
        <fullName evidence="1">Acyltransferase</fullName>
    </submittedName>
</protein>
<keyword evidence="1" id="KW-0012">Acyltransferase</keyword>
<dbReference type="GO" id="GO:0016746">
    <property type="term" value="F:acyltransferase activity"/>
    <property type="evidence" value="ECO:0007669"/>
    <property type="project" value="UniProtKB-KW"/>
</dbReference>
<proteinExistence type="predicted"/>
<evidence type="ECO:0000313" key="2">
    <source>
        <dbReference type="Proteomes" id="UP001199322"/>
    </source>
</evidence>
<comment type="caution">
    <text evidence="1">The sequence shown here is derived from an EMBL/GenBank/DDBJ whole genome shotgun (WGS) entry which is preliminary data.</text>
</comment>
<evidence type="ECO:0000313" key="1">
    <source>
        <dbReference type="EMBL" id="MBX3893486.1"/>
    </source>
</evidence>
<dbReference type="PANTHER" id="PTHR23416:SF78">
    <property type="entry name" value="LIPOPOLYSACCHARIDE BIOSYNTHESIS O-ACETYL TRANSFERASE WBBJ-RELATED"/>
    <property type="match status" value="1"/>
</dbReference>
<dbReference type="InterPro" id="IPR051159">
    <property type="entry name" value="Hexapeptide_acetyltransf"/>
</dbReference>
<dbReference type="PANTHER" id="PTHR23416">
    <property type="entry name" value="SIALIC ACID SYNTHASE-RELATED"/>
    <property type="match status" value="1"/>
</dbReference>
<dbReference type="Gene3D" id="2.160.10.10">
    <property type="entry name" value="Hexapeptide repeat proteins"/>
    <property type="match status" value="1"/>
</dbReference>
<dbReference type="RefSeq" id="WP_116577074.1">
    <property type="nucleotide sequence ID" value="NZ_JACBXL010000034.1"/>
</dbReference>
<dbReference type="InterPro" id="IPR001451">
    <property type="entry name" value="Hexapep"/>
</dbReference>
<dbReference type="Pfam" id="PF00132">
    <property type="entry name" value="Hexapep"/>
    <property type="match status" value="1"/>
</dbReference>
<dbReference type="InterPro" id="IPR011004">
    <property type="entry name" value="Trimer_LpxA-like_sf"/>
</dbReference>
<reference evidence="1" key="1">
    <citation type="submission" date="2018-06" db="EMBL/GenBank/DDBJ databases">
        <authorList>
            <person name="O'Rourke A."/>
        </authorList>
    </citation>
    <scope>NUCLEOTIDE SEQUENCE</scope>
    <source>
        <strain evidence="1">132550021-3</strain>
    </source>
</reference>
<gene>
    <name evidence="1" type="ORF">DEE74_26815</name>
</gene>
<accession>A0AAW4QD73</accession>
<sequence>MIGRLYKKSFLWRWWVTIYFLCRGVRVDPRAMFMASLSHVKLGRGTSISKDVIINLSGDGRLEMANDTWLSHGVEIESEGLITIGEGTTIQRRCSLNGTISIGRGCIFAPNVFISSGSHIFAAWPELPIREQEAKYSALPLAARPTGFGDRPIEIGDDCWIGVNVVIMPGVTIGKGCVVGANAVVTKDLPAGTVAAGVPAKIRSMRFTSQAQ</sequence>
<dbReference type="SUPFAM" id="SSF51161">
    <property type="entry name" value="Trimeric LpxA-like enzymes"/>
    <property type="match status" value="1"/>
</dbReference>
<dbReference type="EMBL" id="QGBI01000043">
    <property type="protein sequence ID" value="MBX3893486.1"/>
    <property type="molecule type" value="Genomic_DNA"/>
</dbReference>